<dbReference type="GO" id="GO:0005886">
    <property type="term" value="C:plasma membrane"/>
    <property type="evidence" value="ECO:0007669"/>
    <property type="project" value="TreeGrafter"/>
</dbReference>
<dbReference type="NCBIfam" id="TIGR03142">
    <property type="entry name" value="cytochro_ccmI"/>
    <property type="match status" value="1"/>
</dbReference>
<accession>A0A5M9ND02</accession>
<evidence type="ECO:0000313" key="10">
    <source>
        <dbReference type="Proteomes" id="UP000322521"/>
    </source>
</evidence>
<dbReference type="Pfam" id="PF23914">
    <property type="entry name" value="TPR_CcmH_CycH"/>
    <property type="match status" value="1"/>
</dbReference>
<dbReference type="SUPFAM" id="SSF48452">
    <property type="entry name" value="TPR-like"/>
    <property type="match status" value="1"/>
</dbReference>
<dbReference type="PROSITE" id="PS50005">
    <property type="entry name" value="TPR"/>
    <property type="match status" value="1"/>
</dbReference>
<evidence type="ECO:0000256" key="2">
    <source>
        <dbReference type="ARBA" id="ARBA00022737"/>
    </source>
</evidence>
<comment type="subcellular location">
    <subcellularLocation>
        <location evidence="1">Cell envelope</location>
    </subcellularLocation>
</comment>
<dbReference type="AlphaFoldDB" id="A0A5M9ND02"/>
<sequence length="406" mass="45257">MTLFWISTIILSLAAIFLIVLPFINKKANNDDVLRDELNKAFYKDRLDELEVEAEEGLVDNQQELIADLKQSLLDDVPAKQEMKKTKISTLGVVVPSIILVVIVTYGMYFKFGALDKVQHWQEVSANLPELSKKLMSSEGGALTDDELEDLTLALRTRLHYQPKDSTGWLLLGRIALANRDAQTAIDAMERAYKLEPKDEDVQLGFAQALMLSPDEAEQNQARLLLSRLVQNDYVDLRVFSLLAFDAFERQDYPGAVKYWSIMQQMIGPQDSRYEMLSRSIESAQQKMGNAMGVDQGKTVAVTLELSGDVNADPNSVLVVSVHRADGSPMPVAAARYPLGTFPRTVVLDDGNSMMEGQKLSSLETLMVRARLDTDGNVSTRDGDWYGESEVVELGAPVTININKQY</sequence>
<evidence type="ECO:0000256" key="6">
    <source>
        <dbReference type="SAM" id="Phobius"/>
    </source>
</evidence>
<feature type="transmembrane region" description="Helical" evidence="6">
    <location>
        <begin position="6"/>
        <end position="25"/>
    </location>
</feature>
<dbReference type="Proteomes" id="UP000322521">
    <property type="component" value="Unassembled WGS sequence"/>
</dbReference>
<keyword evidence="6" id="KW-0812">Transmembrane</keyword>
<dbReference type="OrthoDB" id="9776053at2"/>
<dbReference type="GO" id="GO:0030313">
    <property type="term" value="C:cell envelope"/>
    <property type="evidence" value="ECO:0007669"/>
    <property type="project" value="UniProtKB-SubCell"/>
</dbReference>
<keyword evidence="2" id="KW-0677">Repeat</keyword>
<dbReference type="GO" id="GO:0017004">
    <property type="term" value="P:cytochrome complex assembly"/>
    <property type="evidence" value="ECO:0007669"/>
    <property type="project" value="UniProtKB-KW"/>
</dbReference>
<keyword evidence="6" id="KW-1133">Transmembrane helix</keyword>
<evidence type="ECO:0000259" key="8">
    <source>
        <dbReference type="Pfam" id="PF23914"/>
    </source>
</evidence>
<dbReference type="InterPro" id="IPR019734">
    <property type="entry name" value="TPR_rpt"/>
</dbReference>
<keyword evidence="10" id="KW-1185">Reference proteome</keyword>
<gene>
    <name evidence="9" type="primary">ccmI</name>
    <name evidence="9" type="ORF">F4W18_19335</name>
</gene>
<keyword evidence="6" id="KW-0472">Membrane</keyword>
<dbReference type="Pfam" id="PF23892">
    <property type="entry name" value="Ig_CycH"/>
    <property type="match status" value="1"/>
</dbReference>
<dbReference type="PANTHER" id="PTHR47870">
    <property type="entry name" value="CYTOCHROME C-TYPE BIOGENESIS PROTEIN CCMH"/>
    <property type="match status" value="1"/>
</dbReference>
<name>A0A5M9ND02_9VIBR</name>
<dbReference type="InterPro" id="IPR011990">
    <property type="entry name" value="TPR-like_helical_dom_sf"/>
</dbReference>
<dbReference type="InterPro" id="IPR056413">
    <property type="entry name" value="TPR_CcmH_CycH"/>
</dbReference>
<dbReference type="RefSeq" id="WP_086712358.1">
    <property type="nucleotide sequence ID" value="NZ_AP025492.1"/>
</dbReference>
<comment type="caution">
    <text evidence="9">The sequence shown here is derived from an EMBL/GenBank/DDBJ whole genome shotgun (WGS) entry which is preliminary data.</text>
</comment>
<dbReference type="PANTHER" id="PTHR47870:SF1">
    <property type="entry name" value="CYTOCHROME C-TYPE BIOGENESIS PROTEIN CCMH"/>
    <property type="match status" value="1"/>
</dbReference>
<keyword evidence="3" id="KW-0201">Cytochrome c-type biogenesis</keyword>
<feature type="domain" description="Cytochrome c-type biogenesis protein H Ig-like" evidence="7">
    <location>
        <begin position="300"/>
        <end position="402"/>
    </location>
</feature>
<reference evidence="9 10" key="1">
    <citation type="submission" date="2019-09" db="EMBL/GenBank/DDBJ databases">
        <title>Draft genome sequence of various Type strains from the CCUG.</title>
        <authorList>
            <person name="Pineiro-Iglesias B."/>
            <person name="Tunovic T."/>
            <person name="Unosson C."/>
            <person name="Inganas E."/>
            <person name="Ohlen M."/>
            <person name="Cardew S."/>
            <person name="Jensie-Markopoulos S."/>
            <person name="Salva-Serra F."/>
            <person name="Jaen-Luchoro D."/>
            <person name="Karlsson R."/>
            <person name="Svensson-Stadler L."/>
            <person name="Chun J."/>
            <person name="Moore E."/>
        </authorList>
    </citation>
    <scope>NUCLEOTIDE SEQUENCE [LARGE SCALE GENOMIC DNA]</scope>
    <source>
        <strain evidence="9 10">CCUG 56969T</strain>
    </source>
</reference>
<dbReference type="Gene3D" id="1.25.40.10">
    <property type="entry name" value="Tetratricopeptide repeat domain"/>
    <property type="match status" value="1"/>
</dbReference>
<evidence type="ECO:0000256" key="4">
    <source>
        <dbReference type="ARBA" id="ARBA00022803"/>
    </source>
</evidence>
<dbReference type="EMBL" id="VXJS01000013">
    <property type="protein sequence ID" value="KAA8668288.1"/>
    <property type="molecule type" value="Genomic_DNA"/>
</dbReference>
<dbReference type="InterPro" id="IPR017560">
    <property type="entry name" value="Cyt_c_biogenesis_CcmI"/>
</dbReference>
<feature type="transmembrane region" description="Helical" evidence="6">
    <location>
        <begin position="88"/>
        <end position="109"/>
    </location>
</feature>
<evidence type="ECO:0000256" key="1">
    <source>
        <dbReference type="ARBA" id="ARBA00004196"/>
    </source>
</evidence>
<evidence type="ECO:0000259" key="7">
    <source>
        <dbReference type="Pfam" id="PF23892"/>
    </source>
</evidence>
<dbReference type="InterPro" id="IPR051263">
    <property type="entry name" value="C-type_cytochrome_biogenesis"/>
</dbReference>
<protein>
    <submittedName>
        <fullName evidence="9">C-type cytochrome biogenesis protein CcmI</fullName>
    </submittedName>
</protein>
<feature type="repeat" description="TPR" evidence="5">
    <location>
        <begin position="166"/>
        <end position="199"/>
    </location>
</feature>
<evidence type="ECO:0000313" key="9">
    <source>
        <dbReference type="EMBL" id="KAA8668288.1"/>
    </source>
</evidence>
<keyword evidence="4 5" id="KW-0802">TPR repeat</keyword>
<organism evidence="9 10">
    <name type="scientific">Vibrio gigantis</name>
    <dbReference type="NCBI Taxonomy" id="296199"/>
    <lineage>
        <taxon>Bacteria</taxon>
        <taxon>Pseudomonadati</taxon>
        <taxon>Pseudomonadota</taxon>
        <taxon>Gammaproteobacteria</taxon>
        <taxon>Vibrionales</taxon>
        <taxon>Vibrionaceae</taxon>
        <taxon>Vibrio</taxon>
    </lineage>
</organism>
<proteinExistence type="predicted"/>
<feature type="domain" description="Cytochrome c-type biogenesis protein H TPR" evidence="8">
    <location>
        <begin position="117"/>
        <end position="274"/>
    </location>
</feature>
<evidence type="ECO:0000256" key="5">
    <source>
        <dbReference type="PROSITE-ProRule" id="PRU00339"/>
    </source>
</evidence>
<dbReference type="InterPro" id="IPR056412">
    <property type="entry name" value="Ig_CycH"/>
</dbReference>
<evidence type="ECO:0000256" key="3">
    <source>
        <dbReference type="ARBA" id="ARBA00022748"/>
    </source>
</evidence>